<sequence>MSASQSHRRISYAKPLSPFLTLPLELQLLIIPSLSYPDALALKHTHTHFYDLIDTSVSLKVVWLLERKERGLEWPHKRCAMKTDAAFCGGNGEVRAIMERRRAHGECAAGEGGCEVVVGSTCGGGKGVNRRRVVQRFWSSKVGKSGVWLTIWITGLLVMLGFPETPPQPLWTAIGTIKIAIKALDESKGAKADFQDRMKDLYNLERVLLAIQRLNITDPSNPEQDALQQAIRECRDCVDKFLKETEKYQSLTSEPSNLKDQARKVKWALLHHDDVRKFREIHANYHSISSGAKTENRFNEQTRLLGEVEARISASDAEQLQLLRQIEDLLRKQVLIAPETEAEISKYSVRPLELNGAPLAPASVQRPEIMHDMEDQLLPISKSQQTILVLQGMGGIGKSQMAREYATTHQDAYTAVFWVITKSEIV</sequence>
<reference evidence="1" key="1">
    <citation type="submission" date="2022-11" db="EMBL/GenBank/DDBJ databases">
        <title>Chromosomal genome sequence assembly and mating type (MAT) locus characterization of the leprose asexual lichenized fungus Lepraria neglecta (Nyl.) Erichsen.</title>
        <authorList>
            <person name="Allen J.L."/>
            <person name="Pfeffer B."/>
        </authorList>
    </citation>
    <scope>NUCLEOTIDE SEQUENCE</scope>
    <source>
        <strain evidence="1">Allen 5258</strain>
    </source>
</reference>
<dbReference type="SUPFAM" id="SSF52540">
    <property type="entry name" value="P-loop containing nucleoside triphosphate hydrolases"/>
    <property type="match status" value="1"/>
</dbReference>
<dbReference type="InterPro" id="IPR027417">
    <property type="entry name" value="P-loop_NTPase"/>
</dbReference>
<dbReference type="Gene3D" id="3.40.50.300">
    <property type="entry name" value="P-loop containing nucleotide triphosphate hydrolases"/>
    <property type="match status" value="1"/>
</dbReference>
<protein>
    <recommendedName>
        <fullName evidence="3">F-box domain-containing protein</fullName>
    </recommendedName>
</protein>
<accession>A0AAD9Z6K9</accession>
<evidence type="ECO:0000313" key="1">
    <source>
        <dbReference type="EMBL" id="KAK3170752.1"/>
    </source>
</evidence>
<evidence type="ECO:0000313" key="2">
    <source>
        <dbReference type="Proteomes" id="UP001276659"/>
    </source>
</evidence>
<comment type="caution">
    <text evidence="1">The sequence shown here is derived from an EMBL/GenBank/DDBJ whole genome shotgun (WGS) entry which is preliminary data.</text>
</comment>
<dbReference type="Proteomes" id="UP001276659">
    <property type="component" value="Unassembled WGS sequence"/>
</dbReference>
<name>A0AAD9Z6K9_9LECA</name>
<dbReference type="PANTHER" id="PTHR38886">
    <property type="entry name" value="SESA DOMAIN-CONTAINING PROTEIN"/>
    <property type="match status" value="1"/>
</dbReference>
<dbReference type="PANTHER" id="PTHR38886:SF1">
    <property type="entry name" value="NACHT-NTPASE AND P-LOOP NTPASES N-TERMINAL DOMAIN-CONTAINING PROTEIN"/>
    <property type="match status" value="1"/>
</dbReference>
<dbReference type="AlphaFoldDB" id="A0AAD9Z6K9"/>
<proteinExistence type="predicted"/>
<keyword evidence="2" id="KW-1185">Reference proteome</keyword>
<dbReference type="EMBL" id="JASNWA010000008">
    <property type="protein sequence ID" value="KAK3170752.1"/>
    <property type="molecule type" value="Genomic_DNA"/>
</dbReference>
<organism evidence="1 2">
    <name type="scientific">Lepraria neglecta</name>
    <dbReference type="NCBI Taxonomy" id="209136"/>
    <lineage>
        <taxon>Eukaryota</taxon>
        <taxon>Fungi</taxon>
        <taxon>Dikarya</taxon>
        <taxon>Ascomycota</taxon>
        <taxon>Pezizomycotina</taxon>
        <taxon>Lecanoromycetes</taxon>
        <taxon>OSLEUM clade</taxon>
        <taxon>Lecanoromycetidae</taxon>
        <taxon>Lecanorales</taxon>
        <taxon>Lecanorineae</taxon>
        <taxon>Stereocaulaceae</taxon>
        <taxon>Lepraria</taxon>
    </lineage>
</organism>
<evidence type="ECO:0008006" key="3">
    <source>
        <dbReference type="Google" id="ProtNLM"/>
    </source>
</evidence>
<gene>
    <name evidence="1" type="ORF">OEA41_002834</name>
</gene>